<name>A0A852ZJ93_9ACTN</name>
<proteinExistence type="predicted"/>
<protein>
    <submittedName>
        <fullName evidence="7">Putative RDD family membrane protein YckC</fullName>
    </submittedName>
</protein>
<feature type="domain" description="RDD" evidence="6">
    <location>
        <begin position="5"/>
        <end position="165"/>
    </location>
</feature>
<evidence type="ECO:0000256" key="4">
    <source>
        <dbReference type="ARBA" id="ARBA00023136"/>
    </source>
</evidence>
<dbReference type="AlphaFoldDB" id="A0A852ZJ93"/>
<evidence type="ECO:0000259" key="6">
    <source>
        <dbReference type="Pfam" id="PF06271"/>
    </source>
</evidence>
<organism evidence="7 8">
    <name type="scientific">Actinopolymorpha rutila</name>
    <dbReference type="NCBI Taxonomy" id="446787"/>
    <lineage>
        <taxon>Bacteria</taxon>
        <taxon>Bacillati</taxon>
        <taxon>Actinomycetota</taxon>
        <taxon>Actinomycetes</taxon>
        <taxon>Propionibacteriales</taxon>
        <taxon>Actinopolymorphaceae</taxon>
        <taxon>Actinopolymorpha</taxon>
    </lineage>
</organism>
<dbReference type="Proteomes" id="UP000579605">
    <property type="component" value="Unassembled WGS sequence"/>
</dbReference>
<gene>
    <name evidence="7" type="ORF">F4554_005809</name>
</gene>
<comment type="caution">
    <text evidence="7">The sequence shown here is derived from an EMBL/GenBank/DDBJ whole genome shotgun (WGS) entry which is preliminary data.</text>
</comment>
<dbReference type="InterPro" id="IPR010432">
    <property type="entry name" value="RDD"/>
</dbReference>
<sequence length="176" mass="18717">MGESTAWRRVAATALDYAVILGYVGILVGVGFTARALGVAPEVSGVSGRVLAQLAASLLLSVPVTTWLAVQEARRGATVGKRMLAVEVRRTPDGRVGFPRAAARNALKVLLPWELAHTAIWDLTLRIGSPVVDAVLLGAVYVLAAAYVVGVFWRSGRTPYDRLAGTTVVRCHSRAR</sequence>
<reference evidence="7 8" key="1">
    <citation type="submission" date="2020-07" db="EMBL/GenBank/DDBJ databases">
        <title>Sequencing the genomes of 1000 actinobacteria strains.</title>
        <authorList>
            <person name="Klenk H.-P."/>
        </authorList>
    </citation>
    <scope>NUCLEOTIDE SEQUENCE [LARGE SCALE GENOMIC DNA]</scope>
    <source>
        <strain evidence="7 8">DSM 18448</strain>
    </source>
</reference>
<feature type="transmembrane region" description="Helical" evidence="5">
    <location>
        <begin position="134"/>
        <end position="153"/>
    </location>
</feature>
<dbReference type="GO" id="GO:0016020">
    <property type="term" value="C:membrane"/>
    <property type="evidence" value="ECO:0007669"/>
    <property type="project" value="UniProtKB-SubCell"/>
</dbReference>
<keyword evidence="4 5" id="KW-0472">Membrane</keyword>
<accession>A0A852ZJ93</accession>
<evidence type="ECO:0000256" key="2">
    <source>
        <dbReference type="ARBA" id="ARBA00022692"/>
    </source>
</evidence>
<dbReference type="RefSeq" id="WP_179790725.1">
    <property type="nucleotide sequence ID" value="NZ_BAAARR010000036.1"/>
</dbReference>
<feature type="transmembrane region" description="Helical" evidence="5">
    <location>
        <begin position="20"/>
        <end position="38"/>
    </location>
</feature>
<keyword evidence="8" id="KW-1185">Reference proteome</keyword>
<comment type="subcellular location">
    <subcellularLocation>
        <location evidence="1">Membrane</location>
        <topology evidence="1">Multi-pass membrane protein</topology>
    </subcellularLocation>
</comment>
<evidence type="ECO:0000313" key="8">
    <source>
        <dbReference type="Proteomes" id="UP000579605"/>
    </source>
</evidence>
<dbReference type="EMBL" id="JACBZH010000001">
    <property type="protein sequence ID" value="NYH93171.1"/>
    <property type="molecule type" value="Genomic_DNA"/>
</dbReference>
<evidence type="ECO:0000313" key="7">
    <source>
        <dbReference type="EMBL" id="NYH93171.1"/>
    </source>
</evidence>
<evidence type="ECO:0000256" key="3">
    <source>
        <dbReference type="ARBA" id="ARBA00022989"/>
    </source>
</evidence>
<dbReference type="Pfam" id="PF06271">
    <property type="entry name" value="RDD"/>
    <property type="match status" value="1"/>
</dbReference>
<evidence type="ECO:0000256" key="5">
    <source>
        <dbReference type="SAM" id="Phobius"/>
    </source>
</evidence>
<evidence type="ECO:0000256" key="1">
    <source>
        <dbReference type="ARBA" id="ARBA00004141"/>
    </source>
</evidence>
<keyword evidence="2 5" id="KW-0812">Transmembrane</keyword>
<keyword evidence="3 5" id="KW-1133">Transmembrane helix</keyword>